<organism evidence="2 3">
    <name type="scientific">Taxus chinensis</name>
    <name type="common">Chinese yew</name>
    <name type="synonym">Taxus wallichiana var. chinensis</name>
    <dbReference type="NCBI Taxonomy" id="29808"/>
    <lineage>
        <taxon>Eukaryota</taxon>
        <taxon>Viridiplantae</taxon>
        <taxon>Streptophyta</taxon>
        <taxon>Embryophyta</taxon>
        <taxon>Tracheophyta</taxon>
        <taxon>Spermatophyta</taxon>
        <taxon>Pinopsida</taxon>
        <taxon>Pinidae</taxon>
        <taxon>Conifers II</taxon>
        <taxon>Cupressales</taxon>
        <taxon>Taxaceae</taxon>
        <taxon>Taxus</taxon>
    </lineage>
</organism>
<dbReference type="PANTHER" id="PTHR33676:SF3">
    <property type="entry name" value="COLD-REGULATED PROTEIN 27"/>
    <property type="match status" value="1"/>
</dbReference>
<dbReference type="PANTHER" id="PTHR33676">
    <property type="entry name" value="COLD REGULATED PROTEIN 27"/>
    <property type="match status" value="1"/>
</dbReference>
<feature type="compositionally biased region" description="Basic and acidic residues" evidence="1">
    <location>
        <begin position="288"/>
        <end position="298"/>
    </location>
</feature>
<sequence>MASSSSFSVNGHDRTFFPSEMKGINSDEAECYGDSGDLISAEEICSHLGSKAGESTSADLDRHDESESESVNNSAPELVDSLETEWTDEKHSSYLDSIEASFVKKMYDREYCSLDLCGQTPKEMEALDSDCAESRLNFPSPFNEFKVWQKGCWRTLPDYGKFQRCSFPRGVGSTWIQHFKAPVSSNKKKAMSTVNESHRNDAVKRLVLKQPGSRSVEMEKAPNEGMHTWGQRLCSNYSGSASPCEERKARAARDGKFISTEVTDWNFKDEAKTERRQHNAASEADQNPEDHVKRETSPKKQKLKVYIDGGCKSPEDQVVPFLGSANAEEAGDCNYPSKIQGFSANTNQQSDNSINFLPRENMSFLKLKQLSRNVRNFSEDDCSEKLLLDKEQG</sequence>
<accession>A0AA38G8E3</accession>
<feature type="region of interest" description="Disordered" evidence="1">
    <location>
        <begin position="1"/>
        <end position="21"/>
    </location>
</feature>
<keyword evidence="3" id="KW-1185">Reference proteome</keyword>
<dbReference type="InterPro" id="IPR044678">
    <property type="entry name" value="COR27/28"/>
</dbReference>
<evidence type="ECO:0000313" key="2">
    <source>
        <dbReference type="EMBL" id="KAH9317190.1"/>
    </source>
</evidence>
<dbReference type="OMA" id="NEFKVWQ"/>
<dbReference type="GO" id="GO:0009409">
    <property type="term" value="P:response to cold"/>
    <property type="evidence" value="ECO:0007669"/>
    <property type="project" value="InterPro"/>
</dbReference>
<proteinExistence type="predicted"/>
<protein>
    <submittedName>
        <fullName evidence="2">Uncharacterized protein</fullName>
    </submittedName>
</protein>
<name>A0AA38G8E3_TAXCH</name>
<dbReference type="EMBL" id="JAHRHJ020000004">
    <property type="protein sequence ID" value="KAH9317190.1"/>
    <property type="molecule type" value="Genomic_DNA"/>
</dbReference>
<reference evidence="2 3" key="1">
    <citation type="journal article" date="2021" name="Nat. Plants">
        <title>The Taxus genome provides insights into paclitaxel biosynthesis.</title>
        <authorList>
            <person name="Xiong X."/>
            <person name="Gou J."/>
            <person name="Liao Q."/>
            <person name="Li Y."/>
            <person name="Zhou Q."/>
            <person name="Bi G."/>
            <person name="Li C."/>
            <person name="Du R."/>
            <person name="Wang X."/>
            <person name="Sun T."/>
            <person name="Guo L."/>
            <person name="Liang H."/>
            <person name="Lu P."/>
            <person name="Wu Y."/>
            <person name="Zhang Z."/>
            <person name="Ro D.K."/>
            <person name="Shang Y."/>
            <person name="Huang S."/>
            <person name="Yan J."/>
        </authorList>
    </citation>
    <scope>NUCLEOTIDE SEQUENCE [LARGE SCALE GENOMIC DNA]</scope>
    <source>
        <strain evidence="2">Ta-2019</strain>
    </source>
</reference>
<feature type="region of interest" description="Disordered" evidence="1">
    <location>
        <begin position="268"/>
        <end position="301"/>
    </location>
</feature>
<feature type="compositionally biased region" description="Basic and acidic residues" evidence="1">
    <location>
        <begin position="268"/>
        <end position="277"/>
    </location>
</feature>
<comment type="caution">
    <text evidence="2">The sequence shown here is derived from an EMBL/GenBank/DDBJ whole genome shotgun (WGS) entry which is preliminary data.</text>
</comment>
<dbReference type="Proteomes" id="UP000824469">
    <property type="component" value="Unassembled WGS sequence"/>
</dbReference>
<evidence type="ECO:0000256" key="1">
    <source>
        <dbReference type="SAM" id="MobiDB-lite"/>
    </source>
</evidence>
<dbReference type="GO" id="GO:0042752">
    <property type="term" value="P:regulation of circadian rhythm"/>
    <property type="evidence" value="ECO:0007669"/>
    <property type="project" value="InterPro"/>
</dbReference>
<gene>
    <name evidence="2" type="ORF">KI387_018959</name>
</gene>
<feature type="region of interest" description="Disordered" evidence="1">
    <location>
        <begin position="51"/>
        <end position="77"/>
    </location>
</feature>
<dbReference type="AlphaFoldDB" id="A0AA38G8E3"/>
<evidence type="ECO:0000313" key="3">
    <source>
        <dbReference type="Proteomes" id="UP000824469"/>
    </source>
</evidence>